<comment type="caution">
    <text evidence="1">The sequence shown here is derived from an EMBL/GenBank/DDBJ whole genome shotgun (WGS) entry which is preliminary data.</text>
</comment>
<proteinExistence type="predicted"/>
<dbReference type="Proteomes" id="UP000640274">
    <property type="component" value="Unassembled WGS sequence"/>
</dbReference>
<dbReference type="EMBL" id="JAELUP010000012">
    <property type="protein sequence ID" value="MBJ6360585.1"/>
    <property type="molecule type" value="Genomic_DNA"/>
</dbReference>
<evidence type="ECO:0000313" key="1">
    <source>
        <dbReference type="EMBL" id="MBJ6360585.1"/>
    </source>
</evidence>
<gene>
    <name evidence="1" type="ORF">JFN88_04525</name>
</gene>
<name>A0A934J0P4_9BACL</name>
<evidence type="ECO:0000313" key="2">
    <source>
        <dbReference type="Proteomes" id="UP000640274"/>
    </source>
</evidence>
<protein>
    <submittedName>
        <fullName evidence="1">Uncharacterized protein</fullName>
    </submittedName>
</protein>
<dbReference type="AlphaFoldDB" id="A0A934J0P4"/>
<dbReference type="RefSeq" id="WP_199018140.1">
    <property type="nucleotide sequence ID" value="NZ_JAELUP010000012.1"/>
</dbReference>
<accession>A0A934J0P4</accession>
<reference evidence="1" key="1">
    <citation type="submission" date="2020-12" db="EMBL/GenBank/DDBJ databases">
        <authorList>
            <person name="Huq M.A."/>
        </authorList>
    </citation>
    <scope>NUCLEOTIDE SEQUENCE</scope>
    <source>
        <strain evidence="1">MAHUQ-46</strain>
    </source>
</reference>
<sequence>MNRDFIQVKTLDGELKLSQKKTDYGITVSTKELVFHKPHLNYYMKFEDIVSIVPFEFKGKRKISFETRSDELTEFASSSVNSNSYKLYVRNATVHNRSGQFQTGRMQFILPLSDSLMKVVAEYSGMNRI</sequence>
<organism evidence="1 2">
    <name type="scientific">Paenibacillus roseus</name>
    <dbReference type="NCBI Taxonomy" id="2798579"/>
    <lineage>
        <taxon>Bacteria</taxon>
        <taxon>Bacillati</taxon>
        <taxon>Bacillota</taxon>
        <taxon>Bacilli</taxon>
        <taxon>Bacillales</taxon>
        <taxon>Paenibacillaceae</taxon>
        <taxon>Paenibacillus</taxon>
    </lineage>
</organism>
<keyword evidence="2" id="KW-1185">Reference proteome</keyword>